<dbReference type="EMBL" id="BTGD01000006">
    <property type="protein sequence ID" value="GMM55776.1"/>
    <property type="molecule type" value="Genomic_DNA"/>
</dbReference>
<evidence type="ECO:0000256" key="4">
    <source>
        <dbReference type="ARBA" id="ARBA00013044"/>
    </source>
</evidence>
<dbReference type="GO" id="GO:0005737">
    <property type="term" value="C:cytoplasm"/>
    <property type="evidence" value="ECO:0007669"/>
    <property type="project" value="UniProtKB-SubCell"/>
</dbReference>
<evidence type="ECO:0000259" key="11">
    <source>
        <dbReference type="PROSITE" id="PS50275"/>
    </source>
</evidence>
<dbReference type="PROSITE" id="PS50275">
    <property type="entry name" value="SAC"/>
    <property type="match status" value="1"/>
</dbReference>
<keyword evidence="6" id="KW-0963">Cytoplasm</keyword>
<evidence type="ECO:0000256" key="1">
    <source>
        <dbReference type="ARBA" id="ARBA00004496"/>
    </source>
</evidence>
<sequence>MGKNSPYNRTTESGDQWVMSDIRVFIGKNPRSIVLSYKDYNLSFKRYTAPAANRAQQYGRPPTVIIKTITTEELQEEGKYYELTYGLFSGLLGIITVHNAVYIAVVSGVQNVGFPRWTLANSHVIPSENIYKVLDVDFYSLDTNVYDSWYLDRSEQAYDRLVHEHPCGSLKKLLGDGTFFFSKDFDMSNNVKNHGLVHNLEYTIDNQDTGFIWNAALTHEIVSWRNRLPGDERYAFDTSLFLTFLIRGFCKTILIEDAANTSSLTIISRISAEGKQLSLSSDGLNDEGKVSNFVETEIVVTTMSFIFSYTQVCANIPLFWESVDKQILYGRKVKITKDSEHTQPAFDRHFDSLEAKYGIIAVVNIVKPRSETQETLARVYEKCAHNKGIQMTNFEGNSSLLNKSPHKLLYLIKQDLFELGAFAYDINRGVYFGRQTGVLRVSAFDSIGKQVLVEKIVSKDVIELATKELNDFSLTSSFEDAHNKLWSEDSFWLDRIFSKNSKNPGKYIKMYSQLFDSRIKLYDPLHFYISRYLKQLRADFTYQQTMTFFCGTFNISGKISKDSIDEWLFPENSGISGMADAYIVGFEEVVDLTPGQMLSTDPYAKRFWEQRVLNLLNNRSAQKYTTVWSSQLGGVLLMFFIKDTDYPKIRHIEADVKKTGFGGMTSNKGAVSISFRYNATSFCIVAAHLAAGLENVEQRHNDYKTIFKNIRFSKGQRIKDHDAVIWMGDFNYRILMNNEDVRRLIDLGDYTSLFQKDQLNQQMTSGESFPYFHEMPITFPPTYKFDPGTKTYDTSEKMRIPAWTDRILSKGEILTQLSYGYGENILFSDHRPVYATFEALVTVVDEAKKSRMFSRIHDKVTAKLSALDENEKEAFFDGKEIYIEGLDTASIIPKSALASGQGPDRSRNRKLPPPSSDTKKWWIGNGKQVKVLLDVDAGKLMLNPNRDPNPFKEGGDEPLFVPRV</sequence>
<dbReference type="AlphaFoldDB" id="A0AAV5RX85"/>
<comment type="similarity">
    <text evidence="3">In the central section; belongs to the inositol 1,4,5-trisphosphate 5-phosphatase family.</text>
</comment>
<dbReference type="Pfam" id="PF22669">
    <property type="entry name" value="Exo_endo_phos2"/>
    <property type="match status" value="1"/>
</dbReference>
<comment type="caution">
    <text evidence="12">The sequence shown here is derived from an EMBL/GenBank/DDBJ whole genome shotgun (WGS) entry which is preliminary data.</text>
</comment>
<dbReference type="InterPro" id="IPR000300">
    <property type="entry name" value="IPPc"/>
</dbReference>
<dbReference type="SUPFAM" id="SSF56219">
    <property type="entry name" value="DNase I-like"/>
    <property type="match status" value="1"/>
</dbReference>
<comment type="subcellular location">
    <subcellularLocation>
        <location evidence="1">Cytoplasm</location>
    </subcellularLocation>
</comment>
<feature type="region of interest" description="Disordered" evidence="10">
    <location>
        <begin position="896"/>
        <end position="919"/>
    </location>
</feature>
<evidence type="ECO:0000256" key="5">
    <source>
        <dbReference type="ARBA" id="ARBA00022448"/>
    </source>
</evidence>
<evidence type="ECO:0000313" key="12">
    <source>
        <dbReference type="EMBL" id="GMM55776.1"/>
    </source>
</evidence>
<dbReference type="InterPro" id="IPR046985">
    <property type="entry name" value="IP5"/>
</dbReference>
<feature type="non-terminal residue" evidence="12">
    <location>
        <position position="964"/>
    </location>
</feature>
<dbReference type="GO" id="GO:0016020">
    <property type="term" value="C:membrane"/>
    <property type="evidence" value="ECO:0007669"/>
    <property type="project" value="TreeGrafter"/>
</dbReference>
<evidence type="ECO:0000256" key="8">
    <source>
        <dbReference type="ARBA" id="ARBA00022801"/>
    </source>
</evidence>
<proteinExistence type="inferred from homology"/>
<evidence type="ECO:0000256" key="7">
    <source>
        <dbReference type="ARBA" id="ARBA00022583"/>
    </source>
</evidence>
<keyword evidence="8" id="KW-0378">Hydrolase</keyword>
<keyword evidence="7" id="KW-0254">Endocytosis</keyword>
<keyword evidence="5" id="KW-0813">Transport</keyword>
<evidence type="ECO:0000256" key="10">
    <source>
        <dbReference type="SAM" id="MobiDB-lite"/>
    </source>
</evidence>
<keyword evidence="13" id="KW-1185">Reference proteome</keyword>
<dbReference type="EC" id="3.1.3.36" evidence="4"/>
<dbReference type="InterPro" id="IPR002013">
    <property type="entry name" value="SAC_dom"/>
</dbReference>
<evidence type="ECO:0000256" key="2">
    <source>
        <dbReference type="ARBA" id="ARBA00008943"/>
    </source>
</evidence>
<evidence type="ECO:0000256" key="3">
    <source>
        <dbReference type="ARBA" id="ARBA00009678"/>
    </source>
</evidence>
<dbReference type="Proteomes" id="UP001377567">
    <property type="component" value="Unassembled WGS sequence"/>
</dbReference>
<dbReference type="Gene3D" id="3.60.10.10">
    <property type="entry name" value="Endonuclease/exonuclease/phosphatase"/>
    <property type="match status" value="1"/>
</dbReference>
<feature type="domain" description="SAC" evidence="11">
    <location>
        <begin position="170"/>
        <end position="499"/>
    </location>
</feature>
<accession>A0AAV5RX85</accession>
<dbReference type="GO" id="GO:0046856">
    <property type="term" value="P:phosphatidylinositol dephosphorylation"/>
    <property type="evidence" value="ECO:0007669"/>
    <property type="project" value="InterPro"/>
</dbReference>
<feature type="region of interest" description="Disordered" evidence="10">
    <location>
        <begin position="943"/>
        <end position="964"/>
    </location>
</feature>
<dbReference type="SMART" id="SM00128">
    <property type="entry name" value="IPPc"/>
    <property type="match status" value="1"/>
</dbReference>
<dbReference type="PANTHER" id="PTHR11200:SF269">
    <property type="entry name" value="PHOSPHATIDYLINOSITOL 4,5-BISPHOSPHATE 5-PHOSPHATASE INP51"/>
    <property type="match status" value="1"/>
</dbReference>
<dbReference type="GO" id="GO:0004439">
    <property type="term" value="F:phosphatidylinositol-4,5-bisphosphate 5-phosphatase activity"/>
    <property type="evidence" value="ECO:0007669"/>
    <property type="project" value="UniProtKB-EC"/>
</dbReference>
<dbReference type="FunFam" id="3.60.10.10:FF:000029">
    <property type="entry name" value="Inositol polyphosphate 5-phosphatase"/>
    <property type="match status" value="1"/>
</dbReference>
<name>A0AAV5RX85_MAUHU</name>
<dbReference type="Pfam" id="PF02383">
    <property type="entry name" value="Syja_N"/>
    <property type="match status" value="1"/>
</dbReference>
<reference evidence="12 13" key="1">
    <citation type="journal article" date="2023" name="Elife">
        <title>Identification of key yeast species and microbe-microbe interactions impacting larval growth of Drosophila in the wild.</title>
        <authorList>
            <person name="Mure A."/>
            <person name="Sugiura Y."/>
            <person name="Maeda R."/>
            <person name="Honda K."/>
            <person name="Sakurai N."/>
            <person name="Takahashi Y."/>
            <person name="Watada M."/>
            <person name="Katoh T."/>
            <person name="Gotoh A."/>
            <person name="Gotoh Y."/>
            <person name="Taniguchi I."/>
            <person name="Nakamura K."/>
            <person name="Hayashi T."/>
            <person name="Katayama T."/>
            <person name="Uemura T."/>
            <person name="Hattori Y."/>
        </authorList>
    </citation>
    <scope>NUCLEOTIDE SEQUENCE [LARGE SCALE GENOMIC DNA]</scope>
    <source>
        <strain evidence="12 13">KH-74</strain>
    </source>
</reference>
<dbReference type="GO" id="GO:0006897">
    <property type="term" value="P:endocytosis"/>
    <property type="evidence" value="ECO:0007669"/>
    <property type="project" value="UniProtKB-KW"/>
</dbReference>
<comment type="similarity">
    <text evidence="2">Belongs to the synaptojanin family.</text>
</comment>
<dbReference type="InterPro" id="IPR036691">
    <property type="entry name" value="Endo/exonu/phosph_ase_sf"/>
</dbReference>
<evidence type="ECO:0000256" key="9">
    <source>
        <dbReference type="ARBA" id="ARBA00022927"/>
    </source>
</evidence>
<organism evidence="12 13">
    <name type="scientific">Maudiozyma humilis</name>
    <name type="common">Sour dough yeast</name>
    <name type="synonym">Kazachstania humilis</name>
    <dbReference type="NCBI Taxonomy" id="51915"/>
    <lineage>
        <taxon>Eukaryota</taxon>
        <taxon>Fungi</taxon>
        <taxon>Dikarya</taxon>
        <taxon>Ascomycota</taxon>
        <taxon>Saccharomycotina</taxon>
        <taxon>Saccharomycetes</taxon>
        <taxon>Saccharomycetales</taxon>
        <taxon>Saccharomycetaceae</taxon>
        <taxon>Maudiozyma</taxon>
    </lineage>
</organism>
<protein>
    <recommendedName>
        <fullName evidence="4">phosphoinositide 5-phosphatase</fullName>
        <ecNumber evidence="4">3.1.3.36</ecNumber>
    </recommendedName>
</protein>
<evidence type="ECO:0000313" key="13">
    <source>
        <dbReference type="Proteomes" id="UP001377567"/>
    </source>
</evidence>
<keyword evidence="9" id="KW-0653">Protein transport</keyword>
<dbReference type="PANTHER" id="PTHR11200">
    <property type="entry name" value="INOSITOL 5-PHOSPHATASE"/>
    <property type="match status" value="1"/>
</dbReference>
<dbReference type="GO" id="GO:0043813">
    <property type="term" value="F:phosphatidylinositol-3,5-bisphosphate 5-phosphatase activity"/>
    <property type="evidence" value="ECO:0007669"/>
    <property type="project" value="TreeGrafter"/>
</dbReference>
<dbReference type="GO" id="GO:0015031">
    <property type="term" value="P:protein transport"/>
    <property type="evidence" value="ECO:0007669"/>
    <property type="project" value="UniProtKB-KW"/>
</dbReference>
<evidence type="ECO:0000256" key="6">
    <source>
        <dbReference type="ARBA" id="ARBA00022490"/>
    </source>
</evidence>
<gene>
    <name evidence="12" type="ORF">DAKH74_023920</name>
</gene>